<dbReference type="GO" id="GO:0005874">
    <property type="term" value="C:microtubule"/>
    <property type="evidence" value="ECO:0007669"/>
    <property type="project" value="InterPro"/>
</dbReference>
<keyword evidence="2" id="KW-0812">Transmembrane</keyword>
<dbReference type="FunFam" id="1.25.10.10:FF:000275">
    <property type="entry name" value="protein SINE1 isoform X1"/>
    <property type="match status" value="1"/>
</dbReference>
<feature type="compositionally biased region" description="Polar residues" evidence="1">
    <location>
        <begin position="482"/>
        <end position="495"/>
    </location>
</feature>
<feature type="region of interest" description="Disordered" evidence="1">
    <location>
        <begin position="535"/>
        <end position="582"/>
    </location>
</feature>
<evidence type="ECO:0000313" key="4">
    <source>
        <dbReference type="EMBL" id="KAK1648642.1"/>
    </source>
</evidence>
<sequence>MEVFLQLGMLSWSMSKMRWHWYREDQEEAVFSCSETRDPPMGRSLSPLLRQELENLDKDADSRRNAMKTLKSYAKQLDSKSIPHFLAEVSDNKAPGLPSGEFTISLYEVLARVHGRNIVPQIGNIMSTIMCTLSSSGGSFPLHQACSKVVPAIARYGIDPSAPEEDKASIISSLCKPLCGALMGNQDGAASGAALCLKALVESNNWRFASGETVNEVCLKVAGAMHDKSTRSNSHMGLAMALVKHNGLIAEAYARSLVRSALQILDGDTAESSSQKRLSAIQMINFFMKFVDPRSISSELSKVVDVMEQCQNDHMPFVRGAAFETSQTAKNIAAQKGSRHEVSSSPMVGSNFRRKRDKSPCRSLWSAKGSPGSPTMSASPVQFQSPESHAVDSSIMYGSTITESPISVGQSSCNFDQSRRANRRLWSNDGVDVSLKDGLFIKFCSSSKCLEDDLGEVCDSEVTETNFEYTDTFTGFVSASPNRIISRDNTPSPQASERPISIDDVKIYTTPRKLLRSLQSSYDFDSARHEEQSIAKLNCSSSSSSSPSDVEHNELAESSEDIQSEHSESKTEEGNNEVEIAARPSANTGTKIVCNEDKPGFSSSEVENISCKESSEAELSVEHIEQDVCVARSRGKARKYKTIFSLLLSLIIIIISMVAMLIRIESCEDYIGLVPT</sequence>
<gene>
    <name evidence="4" type="ORF">QYE76_066447</name>
</gene>
<feature type="region of interest" description="Disordered" evidence="1">
    <location>
        <begin position="482"/>
        <end position="503"/>
    </location>
</feature>
<dbReference type="AlphaFoldDB" id="A0AAD8SCN5"/>
<dbReference type="EMBL" id="JAUUTY010000004">
    <property type="protein sequence ID" value="KAK1648642.1"/>
    <property type="molecule type" value="Genomic_DNA"/>
</dbReference>
<dbReference type="InterPro" id="IPR033337">
    <property type="entry name" value="TORTIFOLIA1/SINE1-2"/>
</dbReference>
<dbReference type="PANTHER" id="PTHR31355:SF4">
    <property type="entry name" value="TOG DOMAIN-CONTAINING PROTEIN"/>
    <property type="match status" value="1"/>
</dbReference>
<keyword evidence="2" id="KW-1133">Transmembrane helix</keyword>
<feature type="compositionally biased region" description="Basic and acidic residues" evidence="1">
    <location>
        <begin position="563"/>
        <end position="573"/>
    </location>
</feature>
<keyword evidence="5" id="KW-1185">Reference proteome</keyword>
<feature type="transmembrane region" description="Helical" evidence="2">
    <location>
        <begin position="642"/>
        <end position="662"/>
    </location>
</feature>
<keyword evidence="2" id="KW-0472">Membrane</keyword>
<feature type="region of interest" description="Disordered" evidence="1">
    <location>
        <begin position="337"/>
        <end position="381"/>
    </location>
</feature>
<protein>
    <recommendedName>
        <fullName evidence="3">TORTIFOLIA1/SINE1-2 N-terminal domain-containing protein</fullName>
    </recommendedName>
</protein>
<dbReference type="PANTHER" id="PTHR31355">
    <property type="entry name" value="MICROTUBULE-ASSOCIATED PROTEIN TORTIFOLIA1"/>
    <property type="match status" value="1"/>
</dbReference>
<feature type="domain" description="TORTIFOLIA1/SINE1-2 N-terminal" evidence="3">
    <location>
        <begin position="58"/>
        <end position="328"/>
    </location>
</feature>
<dbReference type="Pfam" id="PF24714">
    <property type="entry name" value="TOR1L1_N"/>
    <property type="match status" value="1"/>
</dbReference>
<dbReference type="InterPro" id="IPR011989">
    <property type="entry name" value="ARM-like"/>
</dbReference>
<dbReference type="GO" id="GO:0008017">
    <property type="term" value="F:microtubule binding"/>
    <property type="evidence" value="ECO:0007669"/>
    <property type="project" value="InterPro"/>
</dbReference>
<dbReference type="SUPFAM" id="SSF48371">
    <property type="entry name" value="ARM repeat"/>
    <property type="match status" value="1"/>
</dbReference>
<organism evidence="4 5">
    <name type="scientific">Lolium multiflorum</name>
    <name type="common">Italian ryegrass</name>
    <name type="synonym">Lolium perenne subsp. multiflorum</name>
    <dbReference type="NCBI Taxonomy" id="4521"/>
    <lineage>
        <taxon>Eukaryota</taxon>
        <taxon>Viridiplantae</taxon>
        <taxon>Streptophyta</taxon>
        <taxon>Embryophyta</taxon>
        <taxon>Tracheophyta</taxon>
        <taxon>Spermatophyta</taxon>
        <taxon>Magnoliopsida</taxon>
        <taxon>Liliopsida</taxon>
        <taxon>Poales</taxon>
        <taxon>Poaceae</taxon>
        <taxon>BOP clade</taxon>
        <taxon>Pooideae</taxon>
        <taxon>Poodae</taxon>
        <taxon>Poeae</taxon>
        <taxon>Poeae Chloroplast Group 2 (Poeae type)</taxon>
        <taxon>Loliodinae</taxon>
        <taxon>Loliinae</taxon>
        <taxon>Lolium</taxon>
    </lineage>
</organism>
<name>A0AAD8SCN5_LOLMU</name>
<reference evidence="4" key="1">
    <citation type="submission" date="2023-07" db="EMBL/GenBank/DDBJ databases">
        <title>A chromosome-level genome assembly of Lolium multiflorum.</title>
        <authorList>
            <person name="Chen Y."/>
            <person name="Copetti D."/>
            <person name="Kolliker R."/>
            <person name="Studer B."/>
        </authorList>
    </citation>
    <scope>NUCLEOTIDE SEQUENCE</scope>
    <source>
        <strain evidence="4">02402/16</strain>
        <tissue evidence="4">Leaf</tissue>
    </source>
</reference>
<evidence type="ECO:0000256" key="2">
    <source>
        <dbReference type="SAM" id="Phobius"/>
    </source>
</evidence>
<evidence type="ECO:0000313" key="5">
    <source>
        <dbReference type="Proteomes" id="UP001231189"/>
    </source>
</evidence>
<evidence type="ECO:0000256" key="1">
    <source>
        <dbReference type="SAM" id="MobiDB-lite"/>
    </source>
</evidence>
<dbReference type="InterPro" id="IPR016024">
    <property type="entry name" value="ARM-type_fold"/>
</dbReference>
<feature type="compositionally biased region" description="Polar residues" evidence="1">
    <location>
        <begin position="372"/>
        <end position="381"/>
    </location>
</feature>
<accession>A0AAD8SCN5</accession>
<dbReference type="InterPro" id="IPR057600">
    <property type="entry name" value="TORTIFOLIA1/SINE1-2_N"/>
</dbReference>
<evidence type="ECO:0000259" key="3">
    <source>
        <dbReference type="Pfam" id="PF24714"/>
    </source>
</evidence>
<dbReference type="Gene3D" id="1.25.10.10">
    <property type="entry name" value="Leucine-rich Repeat Variant"/>
    <property type="match status" value="1"/>
</dbReference>
<comment type="caution">
    <text evidence="4">The sequence shown here is derived from an EMBL/GenBank/DDBJ whole genome shotgun (WGS) entry which is preliminary data.</text>
</comment>
<proteinExistence type="predicted"/>
<dbReference type="Proteomes" id="UP001231189">
    <property type="component" value="Unassembled WGS sequence"/>
</dbReference>